<keyword evidence="4" id="KW-0813">Transport</keyword>
<feature type="compositionally biased region" description="Low complexity" evidence="10">
    <location>
        <begin position="45"/>
        <end position="57"/>
    </location>
</feature>
<dbReference type="GO" id="GO:0006890">
    <property type="term" value="P:retrograde vesicle-mediated transport, Golgi to endoplasmic reticulum"/>
    <property type="evidence" value="ECO:0007669"/>
    <property type="project" value="TreeGrafter"/>
</dbReference>
<comment type="caution">
    <text evidence="11">The sequence shown here is derived from an EMBL/GenBank/DDBJ whole genome shotgun (WGS) entry which is preliminary data.</text>
</comment>
<feature type="compositionally biased region" description="Low complexity" evidence="10">
    <location>
        <begin position="1225"/>
        <end position="1240"/>
    </location>
</feature>
<evidence type="ECO:0000256" key="10">
    <source>
        <dbReference type="SAM" id="MobiDB-lite"/>
    </source>
</evidence>
<comment type="subcellular location">
    <subcellularLocation>
        <location evidence="1">Golgi apparatus membrane</location>
        <topology evidence="1">Peripheral membrane protein</topology>
    </subcellularLocation>
</comment>
<dbReference type="EMBL" id="JAAAJB010000198">
    <property type="protein sequence ID" value="KAG0262068.1"/>
    <property type="molecule type" value="Genomic_DNA"/>
</dbReference>
<keyword evidence="9" id="KW-0175">Coiled coil</keyword>
<evidence type="ECO:0000256" key="7">
    <source>
        <dbReference type="ARBA" id="ARBA00023136"/>
    </source>
</evidence>
<gene>
    <name evidence="11" type="ORF">DFQ27_002568</name>
</gene>
<keyword evidence="7" id="KW-0472">Membrane</keyword>
<feature type="region of interest" description="Disordered" evidence="10">
    <location>
        <begin position="1009"/>
        <end position="1032"/>
    </location>
</feature>
<feature type="compositionally biased region" description="Low complexity" evidence="10">
    <location>
        <begin position="699"/>
        <end position="716"/>
    </location>
</feature>
<dbReference type="GO" id="GO:0007030">
    <property type="term" value="P:Golgi organization"/>
    <property type="evidence" value="ECO:0007669"/>
    <property type="project" value="TreeGrafter"/>
</dbReference>
<dbReference type="Pfam" id="PF10191">
    <property type="entry name" value="COG7"/>
    <property type="match status" value="1"/>
</dbReference>
<feature type="compositionally biased region" description="Polar residues" evidence="10">
    <location>
        <begin position="1202"/>
        <end position="1212"/>
    </location>
</feature>
<feature type="compositionally biased region" description="Low complexity" evidence="10">
    <location>
        <begin position="908"/>
        <end position="930"/>
    </location>
</feature>
<reference evidence="11" key="1">
    <citation type="journal article" date="2020" name="Fungal Divers.">
        <title>Resolving the Mortierellaceae phylogeny through synthesis of multi-gene phylogenetics and phylogenomics.</title>
        <authorList>
            <person name="Vandepol N."/>
            <person name="Liber J."/>
            <person name="Desiro A."/>
            <person name="Na H."/>
            <person name="Kennedy M."/>
            <person name="Barry K."/>
            <person name="Grigoriev I.V."/>
            <person name="Miller A.N."/>
            <person name="O'Donnell K."/>
            <person name="Stajich J.E."/>
            <person name="Bonito G."/>
        </authorList>
    </citation>
    <scope>NUCLEOTIDE SEQUENCE</scope>
    <source>
        <strain evidence="11">BC1065</strain>
    </source>
</reference>
<feature type="compositionally biased region" description="Gly residues" evidence="10">
    <location>
        <begin position="897"/>
        <end position="907"/>
    </location>
</feature>
<keyword evidence="5" id="KW-0653">Protein transport</keyword>
<feature type="compositionally biased region" description="Low complexity" evidence="10">
    <location>
        <begin position="92"/>
        <end position="136"/>
    </location>
</feature>
<keyword evidence="12" id="KW-1185">Reference proteome</keyword>
<evidence type="ECO:0000256" key="8">
    <source>
        <dbReference type="ARBA" id="ARBA00031345"/>
    </source>
</evidence>
<keyword evidence="6" id="KW-0333">Golgi apparatus</keyword>
<dbReference type="GO" id="GO:0006886">
    <property type="term" value="P:intracellular protein transport"/>
    <property type="evidence" value="ECO:0007669"/>
    <property type="project" value="InterPro"/>
</dbReference>
<feature type="region of interest" description="Disordered" evidence="10">
    <location>
        <begin position="34"/>
        <end position="57"/>
    </location>
</feature>
<dbReference type="PANTHER" id="PTHR21443">
    <property type="entry name" value="CONSERVED OLIGOMERIC GOLGI COMPLEX COMPONENT 7"/>
    <property type="match status" value="1"/>
</dbReference>
<feature type="region of interest" description="Disordered" evidence="10">
    <location>
        <begin position="696"/>
        <end position="751"/>
    </location>
</feature>
<evidence type="ECO:0000256" key="9">
    <source>
        <dbReference type="SAM" id="Coils"/>
    </source>
</evidence>
<dbReference type="OrthoDB" id="249612at2759"/>
<feature type="compositionally biased region" description="Gly residues" evidence="10">
    <location>
        <begin position="501"/>
        <end position="514"/>
    </location>
</feature>
<dbReference type="GO" id="GO:0000139">
    <property type="term" value="C:Golgi membrane"/>
    <property type="evidence" value="ECO:0007669"/>
    <property type="project" value="UniProtKB-SubCell"/>
</dbReference>
<evidence type="ECO:0000256" key="1">
    <source>
        <dbReference type="ARBA" id="ARBA00004395"/>
    </source>
</evidence>
<feature type="region of interest" description="Disordered" evidence="10">
    <location>
        <begin position="1201"/>
        <end position="1240"/>
    </location>
</feature>
<evidence type="ECO:0000256" key="4">
    <source>
        <dbReference type="ARBA" id="ARBA00022448"/>
    </source>
</evidence>
<feature type="region of interest" description="Disordered" evidence="10">
    <location>
        <begin position="88"/>
        <end position="136"/>
    </location>
</feature>
<evidence type="ECO:0000313" key="12">
    <source>
        <dbReference type="Proteomes" id="UP000807716"/>
    </source>
</evidence>
<accession>A0A9P6Q720</accession>
<dbReference type="Proteomes" id="UP000807716">
    <property type="component" value="Unassembled WGS sequence"/>
</dbReference>
<proteinExistence type="inferred from homology"/>
<protein>
    <recommendedName>
        <fullName evidence="3">Conserved oligomeric Golgi complex subunit 7</fullName>
    </recommendedName>
    <alternativeName>
        <fullName evidence="8">Component of oligomeric Golgi complex 7</fullName>
    </alternativeName>
</protein>
<feature type="compositionally biased region" description="Acidic residues" evidence="10">
    <location>
        <begin position="1332"/>
        <end position="1341"/>
    </location>
</feature>
<feature type="compositionally biased region" description="Polar residues" evidence="10">
    <location>
        <begin position="1020"/>
        <end position="1032"/>
    </location>
</feature>
<evidence type="ECO:0000256" key="2">
    <source>
        <dbReference type="ARBA" id="ARBA00005831"/>
    </source>
</evidence>
<evidence type="ECO:0000256" key="3">
    <source>
        <dbReference type="ARBA" id="ARBA00020984"/>
    </source>
</evidence>
<evidence type="ECO:0000256" key="5">
    <source>
        <dbReference type="ARBA" id="ARBA00022927"/>
    </source>
</evidence>
<dbReference type="InterPro" id="IPR019335">
    <property type="entry name" value="COG7"/>
</dbReference>
<evidence type="ECO:0000256" key="6">
    <source>
        <dbReference type="ARBA" id="ARBA00023034"/>
    </source>
</evidence>
<feature type="region of interest" description="Disordered" evidence="10">
    <location>
        <begin position="1327"/>
        <end position="1357"/>
    </location>
</feature>
<dbReference type="GO" id="GO:0017119">
    <property type="term" value="C:Golgi transport complex"/>
    <property type="evidence" value="ECO:0007669"/>
    <property type="project" value="InterPro"/>
</dbReference>
<comment type="similarity">
    <text evidence="2">Belongs to the COG7 family.</text>
</comment>
<organism evidence="11 12">
    <name type="scientific">Actinomortierella ambigua</name>
    <dbReference type="NCBI Taxonomy" id="1343610"/>
    <lineage>
        <taxon>Eukaryota</taxon>
        <taxon>Fungi</taxon>
        <taxon>Fungi incertae sedis</taxon>
        <taxon>Mucoromycota</taxon>
        <taxon>Mortierellomycotina</taxon>
        <taxon>Mortierellomycetes</taxon>
        <taxon>Mortierellales</taxon>
        <taxon>Mortierellaceae</taxon>
        <taxon>Actinomortierella</taxon>
    </lineage>
</organism>
<feature type="compositionally biased region" description="Acidic residues" evidence="10">
    <location>
        <begin position="1123"/>
        <end position="1139"/>
    </location>
</feature>
<dbReference type="PANTHER" id="PTHR21443:SF0">
    <property type="entry name" value="CONSERVED OLIGOMERIC GOLGI COMPLEX SUBUNIT 7"/>
    <property type="match status" value="1"/>
</dbReference>
<name>A0A9P6Q720_9FUNG</name>
<feature type="compositionally biased region" description="Acidic residues" evidence="10">
    <location>
        <begin position="725"/>
        <end position="745"/>
    </location>
</feature>
<feature type="region of interest" description="Disordered" evidence="10">
    <location>
        <begin position="896"/>
        <end position="949"/>
    </location>
</feature>
<feature type="region of interest" description="Disordered" evidence="10">
    <location>
        <begin position="1105"/>
        <end position="1139"/>
    </location>
</feature>
<evidence type="ECO:0000313" key="11">
    <source>
        <dbReference type="EMBL" id="KAG0262068.1"/>
    </source>
</evidence>
<feature type="compositionally biased region" description="Low complexity" evidence="10">
    <location>
        <begin position="484"/>
        <end position="500"/>
    </location>
</feature>
<feature type="region of interest" description="Disordered" evidence="10">
    <location>
        <begin position="478"/>
        <end position="536"/>
    </location>
</feature>
<feature type="coiled-coil region" evidence="9">
    <location>
        <begin position="1291"/>
        <end position="1321"/>
    </location>
</feature>
<sequence>MPAPAIRMPTSLQVDYSFSAPDFDVKDWINNALDSVPKKQPNDFSSPTSASADDTSADASLDASLSLLQTPAHDPVLADRDLDDLLGDRGQDALSSSTTTTTTTTTTRTTTTTTTTQLSTTTSTTPSSLSSATTTTATALTHHATTHLTKLHLLARQISTNLSNTTMDVVKLLPRLSHELDQLRQETQFLQEGIRLVKGDVAQVELQSTTMEATTSSTTTTTTTTTISALERLKYLDRIKTRMEATHAALREAENWRNLESEAREIFARGDFVRGAMRLAEAERSLVVYKNTNVEEDRMALLQVLKDQLEQQVMERTKTALTQRDTAACQALMSVFGRIGRQERFQECYFALRRGPLVDAWKKRQQLITTTTTQSQQQHQSKEGFVTFLQGFYSDAATMLSDEFAWGSSIFSEPSASIHGLVRHLFSHLDPTMAATLQQIAGPLGDEGKLPLVLAAFSATVAFGARIERVITQPLVGHQREPTSARTALPPSTSAAAAAATGGGGGGTGSGTGAGRRSRSGTLLLGEDETSGSHMSKAFSTTSLAELNTGLSSSDPNAWAYILYEPFLPYQRDYGRLEAAHLRALLIQQVPAMEALLQTGGSAVQQKLQSVKHCGQLVKIMTATNQVAFALAEAAIGRCMKLTHGFGAAGLTEGVNEFLGEILACLKRMLIFYRQKSGLLLEGEKPDPIVAQAASHQLTATGASASRSSPRPSGTRYNNSNQDPLSDEDGNDDSDEWDDEDDGTMDDQGSPRLFQMGLRLMVLCRQFCQRLQQLDLKTKQALVGVEALLEMGHERVEDKSSESAVAVTNAAAAAAAATTASALQHASGESGRTARSHRLSIVEPRDHAAALAVSVANLTLQRLPQASVALLQQSSLNSFRLAEILGVVKRAQEAGELGPGGNSGGGPATNAAAGSAATTGNAVGTSTTTGLRDAKNNTQSHNKGNKSEVGLECSPDHLYRASYEGAVELTRLCQRFIFDAMYLPLVRPLAGVSSLACWTEGLDLHTGKDTSTAHGMPNTGRRTNSSQASTMGGTRTDVYRFRTGPSDYMEEVWRRLDALLKFSVYAGDEGLRFGIQALPYADRHVDSEHDHDDVEHGVGVGEASAAAEGMSGAIVGGGADGRGEEEPDEEDEEDDDSDEAVLHRWMTSLARATMHTLIERLYDPERAGSMAALVRALQSNKINSNSNSGSSPSLDYRARMAVSQNQPPSRTGSPAHRESQEMQRAQSPAAGGSASSAQQHQPPFGLIRLSEAGVKQLETDLTFLVTESLPSLGIDPTPNVEALRRALGMSKADLLRTIEQMESELEKFLEAQEKKRRMRKKMRAEAMGSYGELEDGEDDKAAEEQTGLPSTSSVAKKDAGSAATAALMPSVDTLSSAFVAGIPPLPSTLTATEENVEAYLKQEKAIHEWVAKLRGLTVK</sequence>